<evidence type="ECO:0000313" key="2">
    <source>
        <dbReference type="Proteomes" id="UP000799779"/>
    </source>
</evidence>
<reference evidence="1" key="1">
    <citation type="journal article" date="2020" name="Stud. Mycol.">
        <title>101 Dothideomycetes genomes: a test case for predicting lifestyles and emergence of pathogens.</title>
        <authorList>
            <person name="Haridas S."/>
            <person name="Albert R."/>
            <person name="Binder M."/>
            <person name="Bloem J."/>
            <person name="Labutti K."/>
            <person name="Salamov A."/>
            <person name="Andreopoulos B."/>
            <person name="Baker S."/>
            <person name="Barry K."/>
            <person name="Bills G."/>
            <person name="Bluhm B."/>
            <person name="Cannon C."/>
            <person name="Castanera R."/>
            <person name="Culley D."/>
            <person name="Daum C."/>
            <person name="Ezra D."/>
            <person name="Gonzalez J."/>
            <person name="Henrissat B."/>
            <person name="Kuo A."/>
            <person name="Liang C."/>
            <person name="Lipzen A."/>
            <person name="Lutzoni F."/>
            <person name="Magnuson J."/>
            <person name="Mondo S."/>
            <person name="Nolan M."/>
            <person name="Ohm R."/>
            <person name="Pangilinan J."/>
            <person name="Park H.-J."/>
            <person name="Ramirez L."/>
            <person name="Alfaro M."/>
            <person name="Sun H."/>
            <person name="Tritt A."/>
            <person name="Yoshinaga Y."/>
            <person name="Zwiers L.-H."/>
            <person name="Turgeon B."/>
            <person name="Goodwin S."/>
            <person name="Spatafora J."/>
            <person name="Crous P."/>
            <person name="Grigoriev I."/>
        </authorList>
    </citation>
    <scope>NUCLEOTIDE SEQUENCE</scope>
    <source>
        <strain evidence="1">CBS 123094</strain>
    </source>
</reference>
<dbReference type="EMBL" id="ML977556">
    <property type="protein sequence ID" value="KAF2008228.1"/>
    <property type="molecule type" value="Genomic_DNA"/>
</dbReference>
<proteinExistence type="predicted"/>
<organism evidence="1 2">
    <name type="scientific">Amniculicola lignicola CBS 123094</name>
    <dbReference type="NCBI Taxonomy" id="1392246"/>
    <lineage>
        <taxon>Eukaryota</taxon>
        <taxon>Fungi</taxon>
        <taxon>Dikarya</taxon>
        <taxon>Ascomycota</taxon>
        <taxon>Pezizomycotina</taxon>
        <taxon>Dothideomycetes</taxon>
        <taxon>Pleosporomycetidae</taxon>
        <taxon>Pleosporales</taxon>
        <taxon>Amniculicolaceae</taxon>
        <taxon>Amniculicola</taxon>
    </lineage>
</organism>
<evidence type="ECO:0000313" key="1">
    <source>
        <dbReference type="EMBL" id="KAF2008228.1"/>
    </source>
</evidence>
<accession>A0A6A5X5I5</accession>
<dbReference type="AlphaFoldDB" id="A0A6A5X5I5"/>
<dbReference type="Proteomes" id="UP000799779">
    <property type="component" value="Unassembled WGS sequence"/>
</dbReference>
<name>A0A6A5X5I5_9PLEO</name>
<gene>
    <name evidence="1" type="ORF">P154DRAFT_18483</name>
</gene>
<sequence length="164" mass="17904">MTLAGTDQGRGGEEHIAELKIRGFVEALGCARAPSVVIVGEQNGLDGGIIPHCFAIHQDIWRFYGEQCRTNARDDQLRRETALLYGQFKNPSASRVERPFWPSALIGLLLHASPLFIRACGIPPPRPPAFDGQLHPPSTLTSSRHTCINQQASISPPSPTHHPS</sequence>
<protein>
    <submittedName>
        <fullName evidence="1">Uncharacterized protein</fullName>
    </submittedName>
</protein>
<keyword evidence="2" id="KW-1185">Reference proteome</keyword>